<evidence type="ECO:0000256" key="6">
    <source>
        <dbReference type="ARBA" id="ARBA00022989"/>
    </source>
</evidence>
<protein>
    <recommendedName>
        <fullName evidence="9">ABC transmembrane type-1 domain-containing protein</fullName>
    </recommendedName>
</protein>
<evidence type="ECO:0000256" key="1">
    <source>
        <dbReference type="ARBA" id="ARBA00004429"/>
    </source>
</evidence>
<dbReference type="InterPro" id="IPR035906">
    <property type="entry name" value="MetI-like_sf"/>
</dbReference>
<keyword evidence="3 8" id="KW-0813">Transport</keyword>
<feature type="transmembrane region" description="Helical" evidence="8">
    <location>
        <begin position="37"/>
        <end position="62"/>
    </location>
</feature>
<feature type="transmembrane region" description="Helical" evidence="8">
    <location>
        <begin position="442"/>
        <end position="466"/>
    </location>
</feature>
<comment type="subcellular location">
    <subcellularLocation>
        <location evidence="1">Cell inner membrane</location>
        <topology evidence="1">Multi-pass membrane protein</topology>
    </subcellularLocation>
    <subcellularLocation>
        <location evidence="8">Cell membrane</location>
        <topology evidence="8">Multi-pass membrane protein</topology>
    </subcellularLocation>
</comment>
<dbReference type="CDD" id="cd06261">
    <property type="entry name" value="TM_PBP2"/>
    <property type="match status" value="1"/>
</dbReference>
<feature type="transmembrane region" description="Helical" evidence="8">
    <location>
        <begin position="478"/>
        <end position="498"/>
    </location>
</feature>
<dbReference type="InterPro" id="IPR043429">
    <property type="entry name" value="ArtM/GltK/GlnP/TcyL/YhdX-like"/>
</dbReference>
<feature type="transmembrane region" description="Helical" evidence="8">
    <location>
        <begin position="580"/>
        <end position="598"/>
    </location>
</feature>
<feature type="transmembrane region" description="Helical" evidence="8">
    <location>
        <begin position="189"/>
        <end position="215"/>
    </location>
</feature>
<dbReference type="GO" id="GO:0006865">
    <property type="term" value="P:amino acid transport"/>
    <property type="evidence" value="ECO:0007669"/>
    <property type="project" value="TreeGrafter"/>
</dbReference>
<dbReference type="GO" id="GO:0043190">
    <property type="term" value="C:ATP-binding cassette (ABC) transporter complex"/>
    <property type="evidence" value="ECO:0007669"/>
    <property type="project" value="InterPro"/>
</dbReference>
<organism evidence="10 11">
    <name type="scientific">Pseudodonghicola xiamenensis</name>
    <dbReference type="NCBI Taxonomy" id="337702"/>
    <lineage>
        <taxon>Bacteria</taxon>
        <taxon>Pseudomonadati</taxon>
        <taxon>Pseudomonadota</taxon>
        <taxon>Alphaproteobacteria</taxon>
        <taxon>Rhodobacterales</taxon>
        <taxon>Paracoccaceae</taxon>
        <taxon>Pseudodonghicola</taxon>
    </lineage>
</organism>
<dbReference type="SUPFAM" id="SSF161098">
    <property type="entry name" value="MetI-like"/>
    <property type="match status" value="1"/>
</dbReference>
<dbReference type="Proteomes" id="UP000611500">
    <property type="component" value="Unassembled WGS sequence"/>
</dbReference>
<keyword evidence="6 8" id="KW-1133">Transmembrane helix</keyword>
<accession>A0A8J3HAD0</accession>
<proteinExistence type="inferred from homology"/>
<evidence type="ECO:0000256" key="2">
    <source>
        <dbReference type="ARBA" id="ARBA00010072"/>
    </source>
</evidence>
<evidence type="ECO:0000313" key="10">
    <source>
        <dbReference type="EMBL" id="GHG96727.1"/>
    </source>
</evidence>
<dbReference type="GO" id="GO:0022857">
    <property type="term" value="F:transmembrane transporter activity"/>
    <property type="evidence" value="ECO:0007669"/>
    <property type="project" value="InterPro"/>
</dbReference>
<dbReference type="Pfam" id="PF00528">
    <property type="entry name" value="BPD_transp_1"/>
    <property type="match status" value="1"/>
</dbReference>
<reference evidence="10" key="2">
    <citation type="submission" date="2020-09" db="EMBL/GenBank/DDBJ databases">
        <authorList>
            <person name="Sun Q."/>
            <person name="Zhou Y."/>
        </authorList>
    </citation>
    <scope>NUCLEOTIDE SEQUENCE</scope>
    <source>
        <strain evidence="10">CGMCC 1.7081</strain>
    </source>
</reference>
<comment type="similarity">
    <text evidence="2">Belongs to the binding-protein-dependent transport system permease family. HisMQ subfamily.</text>
</comment>
<comment type="caution">
    <text evidence="10">The sequence shown here is derived from an EMBL/GenBank/DDBJ whole genome shotgun (WGS) entry which is preliminary data.</text>
</comment>
<evidence type="ECO:0000256" key="8">
    <source>
        <dbReference type="RuleBase" id="RU363032"/>
    </source>
</evidence>
<evidence type="ECO:0000256" key="4">
    <source>
        <dbReference type="ARBA" id="ARBA00022475"/>
    </source>
</evidence>
<feature type="transmembrane region" description="Helical" evidence="8">
    <location>
        <begin position="535"/>
        <end position="560"/>
    </location>
</feature>
<dbReference type="PANTHER" id="PTHR30614:SF41">
    <property type="entry name" value="INNER MEMBRANE AMINO-ACID ABC TRANSPORTER PERMEASE PROTEIN YHDY"/>
    <property type="match status" value="1"/>
</dbReference>
<dbReference type="EMBL" id="BNAP01000017">
    <property type="protein sequence ID" value="GHG96727.1"/>
    <property type="molecule type" value="Genomic_DNA"/>
</dbReference>
<evidence type="ECO:0000259" key="9">
    <source>
        <dbReference type="PROSITE" id="PS50928"/>
    </source>
</evidence>
<keyword evidence="7 8" id="KW-0472">Membrane</keyword>
<dbReference type="PROSITE" id="PS50928">
    <property type="entry name" value="ABC_TM1"/>
    <property type="match status" value="1"/>
</dbReference>
<dbReference type="NCBIfam" id="TIGR01726">
    <property type="entry name" value="HEQRo_perm_3TM"/>
    <property type="match status" value="1"/>
</dbReference>
<feature type="domain" description="ABC transmembrane type-1" evidence="9">
    <location>
        <begin position="407"/>
        <end position="601"/>
    </location>
</feature>
<dbReference type="AlphaFoldDB" id="A0A8J3HAD0"/>
<evidence type="ECO:0000313" key="11">
    <source>
        <dbReference type="Proteomes" id="UP000611500"/>
    </source>
</evidence>
<dbReference type="InterPro" id="IPR000515">
    <property type="entry name" value="MetI-like"/>
</dbReference>
<name>A0A8J3HAD0_9RHOB</name>
<feature type="transmembrane region" description="Helical" evidence="8">
    <location>
        <begin position="160"/>
        <end position="177"/>
    </location>
</feature>
<gene>
    <name evidence="10" type="ORF">GCM10010961_31190</name>
</gene>
<evidence type="ECO:0000256" key="7">
    <source>
        <dbReference type="ARBA" id="ARBA00023136"/>
    </source>
</evidence>
<feature type="transmembrane region" description="Helical" evidence="8">
    <location>
        <begin position="111"/>
        <end position="131"/>
    </location>
</feature>
<dbReference type="FunFam" id="1.10.3720.10:FF:000032">
    <property type="entry name" value="General amino acid ABC transporter permease"/>
    <property type="match status" value="1"/>
</dbReference>
<keyword evidence="11" id="KW-1185">Reference proteome</keyword>
<dbReference type="Gene3D" id="1.10.3720.10">
    <property type="entry name" value="MetI-like"/>
    <property type="match status" value="1"/>
</dbReference>
<keyword evidence="4" id="KW-1003">Cell membrane</keyword>
<sequence length="613" mass="67074">MSKQLAYVRTEMLPQQTPPVTSVGMLGWLRGNLFSGWLNTGLTLISLVAIIMVLSAVVPWVLSPTWQATSLTECRGILHELGRDGHFSGACWGVIRDRWVQLFFGFYPADLYWRPILAFLLLAVALAPILFSDKVPAKLLWFSAAFPLLFPWLLWGGAFWGPLLILAGLVLAYLVFLQVSRASSTLPGLIAAVIFAAAWFLWGMGLITGAINYGLGSARMEGTRAALELRVDGLETREAEIDQAIASAQDAVREVMSGEAEAVASGDGAYRALIARAAAPRDRLNTLQSEKALLDEALFSAQSLLGRIEVLKGQEEALPRLKQEAEAARAALPRTVRKIDTDIGLEALKQRILSGEAKVPAEDMAQLDRVLGLETNLRSVILAIDRTYADVAMIGLRPVTSRDFGGMMLSITIGVVAIACSLPLGILLALGRRSDMMIVKYLCVGFIEFIRGVPLITLLFVASTLLNIFMPPDTKFDIILRVLIMVTLFASAYMAEVIRGGLAALPKGQYEGADSLGLNYWQAQRLVIMPQALKISIPGIVSTFIGVFKDTTLVSIIGLLDPLGLSNSIRADANWNGIVWELYGFIALIFFLFCFGMSRYSMYLERKLQTGHR</sequence>
<reference evidence="10" key="1">
    <citation type="journal article" date="2014" name="Int. J. Syst. Evol. Microbiol.">
        <title>Complete genome sequence of Corynebacterium casei LMG S-19264T (=DSM 44701T), isolated from a smear-ripened cheese.</title>
        <authorList>
            <consortium name="US DOE Joint Genome Institute (JGI-PGF)"/>
            <person name="Walter F."/>
            <person name="Albersmeier A."/>
            <person name="Kalinowski J."/>
            <person name="Ruckert C."/>
        </authorList>
    </citation>
    <scope>NUCLEOTIDE SEQUENCE</scope>
    <source>
        <strain evidence="10">CGMCC 1.7081</strain>
    </source>
</reference>
<feature type="transmembrane region" description="Helical" evidence="8">
    <location>
        <begin position="407"/>
        <end position="430"/>
    </location>
</feature>
<feature type="transmembrane region" description="Helical" evidence="8">
    <location>
        <begin position="138"/>
        <end position="154"/>
    </location>
</feature>
<evidence type="ECO:0000256" key="3">
    <source>
        <dbReference type="ARBA" id="ARBA00022448"/>
    </source>
</evidence>
<dbReference type="PANTHER" id="PTHR30614">
    <property type="entry name" value="MEMBRANE COMPONENT OF AMINO ACID ABC TRANSPORTER"/>
    <property type="match status" value="1"/>
</dbReference>
<evidence type="ECO:0000256" key="5">
    <source>
        <dbReference type="ARBA" id="ARBA00022692"/>
    </source>
</evidence>
<dbReference type="InterPro" id="IPR010065">
    <property type="entry name" value="AA_ABC_transptr_permease_3TM"/>
</dbReference>
<keyword evidence="5 8" id="KW-0812">Transmembrane</keyword>